<dbReference type="RefSeq" id="WP_077718666.1">
    <property type="nucleotide sequence ID" value="NZ_CP019699.1"/>
</dbReference>
<evidence type="ECO:0000256" key="1">
    <source>
        <dbReference type="SAM" id="Phobius"/>
    </source>
</evidence>
<protein>
    <recommendedName>
        <fullName evidence="4">ABC transporter permease</fullName>
    </recommendedName>
</protein>
<dbReference type="STRING" id="1471761.B0W44_02750"/>
<dbReference type="AlphaFoldDB" id="A0A1U9K492"/>
<feature type="transmembrane region" description="Helical" evidence="1">
    <location>
        <begin position="12"/>
        <end position="32"/>
    </location>
</feature>
<keyword evidence="1" id="KW-1133">Transmembrane helix</keyword>
<evidence type="ECO:0000313" key="3">
    <source>
        <dbReference type="Proteomes" id="UP000188603"/>
    </source>
</evidence>
<evidence type="ECO:0000313" key="2">
    <source>
        <dbReference type="EMBL" id="AQS54848.1"/>
    </source>
</evidence>
<reference evidence="2 3" key="1">
    <citation type="journal article" date="2015" name="Int. J. Syst. Evol. Microbiol.">
        <title>Novibacillus thermophilus gen. nov., sp. nov., a Gram-staining-negative and moderately thermophilic member of the family Thermoactinomycetaceae.</title>
        <authorList>
            <person name="Yang G."/>
            <person name="Chen J."/>
            <person name="Zhou S."/>
        </authorList>
    </citation>
    <scope>NUCLEOTIDE SEQUENCE [LARGE SCALE GENOMIC DNA]</scope>
    <source>
        <strain evidence="2 3">SG-1</strain>
    </source>
</reference>
<sequence>MTALSGLLKKEFRLVQTATAVAAGVLFLYFVSLFVASTYYKPEYVRFFVMIPVALSIWFVPITLMQSFEAERKKLHLWLHSPQSAWTLLGAKFVVAIGTSIALNVLVIMGISTYHALFLFDSELHLLRDWRHVVSLGFGTLLAGSYVAIWLTFGWVVFHVFNRFLKKMSLPVTIGLLATAIVLIVHIETSGWFAQLAHWTGTTFHFPMVIEGNVESSSGALEALEIKVSPGDVNALHLFFHIGIACLLFILSCRLIDREVEV</sequence>
<keyword evidence="1" id="KW-0472">Membrane</keyword>
<feature type="transmembrane region" description="Helical" evidence="1">
    <location>
        <begin position="170"/>
        <end position="187"/>
    </location>
</feature>
<gene>
    <name evidence="2" type="ORF">B0W44_02750</name>
</gene>
<accession>A0A1U9K492</accession>
<dbReference type="EMBL" id="CP019699">
    <property type="protein sequence ID" value="AQS54848.1"/>
    <property type="molecule type" value="Genomic_DNA"/>
</dbReference>
<keyword evidence="3" id="KW-1185">Reference proteome</keyword>
<keyword evidence="1" id="KW-0812">Transmembrane</keyword>
<evidence type="ECO:0008006" key="4">
    <source>
        <dbReference type="Google" id="ProtNLM"/>
    </source>
</evidence>
<organism evidence="2 3">
    <name type="scientific">Novibacillus thermophilus</name>
    <dbReference type="NCBI Taxonomy" id="1471761"/>
    <lineage>
        <taxon>Bacteria</taxon>
        <taxon>Bacillati</taxon>
        <taxon>Bacillota</taxon>
        <taxon>Bacilli</taxon>
        <taxon>Bacillales</taxon>
        <taxon>Thermoactinomycetaceae</taxon>
        <taxon>Novibacillus</taxon>
    </lineage>
</organism>
<feature type="transmembrane region" description="Helical" evidence="1">
    <location>
        <begin position="134"/>
        <end position="158"/>
    </location>
</feature>
<proteinExistence type="predicted"/>
<name>A0A1U9K492_9BACL</name>
<dbReference type="OrthoDB" id="1786466at2"/>
<dbReference type="Proteomes" id="UP000188603">
    <property type="component" value="Chromosome"/>
</dbReference>
<dbReference type="KEGG" id="ntr:B0W44_02750"/>
<feature type="transmembrane region" description="Helical" evidence="1">
    <location>
        <begin position="44"/>
        <end position="64"/>
    </location>
</feature>
<feature type="transmembrane region" description="Helical" evidence="1">
    <location>
        <begin position="85"/>
        <end position="114"/>
    </location>
</feature>